<dbReference type="SUPFAM" id="SSF63829">
    <property type="entry name" value="Calcium-dependent phosphotriesterase"/>
    <property type="match status" value="1"/>
</dbReference>
<protein>
    <recommendedName>
        <fullName evidence="4">Two component regulator propeller</fullName>
    </recommendedName>
</protein>
<dbReference type="PANTHER" id="PTHR43547:SF2">
    <property type="entry name" value="HYBRID SIGNAL TRANSDUCTION HISTIDINE KINASE C"/>
    <property type="match status" value="1"/>
</dbReference>
<organism evidence="2 3">
    <name type="scientific">Maribacter hydrothermalis</name>
    <dbReference type="NCBI Taxonomy" id="1836467"/>
    <lineage>
        <taxon>Bacteria</taxon>
        <taxon>Pseudomonadati</taxon>
        <taxon>Bacteroidota</taxon>
        <taxon>Flavobacteriia</taxon>
        <taxon>Flavobacteriales</taxon>
        <taxon>Flavobacteriaceae</taxon>
        <taxon>Maribacter</taxon>
    </lineage>
</organism>
<keyword evidence="1" id="KW-0597">Phosphoprotein</keyword>
<dbReference type="InterPro" id="IPR011110">
    <property type="entry name" value="Reg_prop"/>
</dbReference>
<evidence type="ECO:0000313" key="2">
    <source>
        <dbReference type="EMBL" id="OBR41002.1"/>
    </source>
</evidence>
<gene>
    <name evidence="2" type="ORF">A9200_14340</name>
</gene>
<dbReference type="KEGG" id="mart:BTR34_16040"/>
<dbReference type="AlphaFoldDB" id="A0A1B7ZDE2"/>
<reference evidence="3" key="1">
    <citation type="submission" date="2016-06" db="EMBL/GenBank/DDBJ databases">
        <authorList>
            <person name="Zhan P."/>
        </authorList>
    </citation>
    <scope>NUCLEOTIDE SEQUENCE [LARGE SCALE GENOMIC DNA]</scope>
    <source>
        <strain evidence="3">T28</strain>
    </source>
</reference>
<dbReference type="EMBL" id="LZFP01000004">
    <property type="protein sequence ID" value="OBR41002.1"/>
    <property type="molecule type" value="Genomic_DNA"/>
</dbReference>
<dbReference type="InterPro" id="IPR015943">
    <property type="entry name" value="WD40/YVTN_repeat-like_dom_sf"/>
</dbReference>
<dbReference type="RefSeq" id="WP_068483052.1">
    <property type="nucleotide sequence ID" value="NZ_CP018760.1"/>
</dbReference>
<keyword evidence="3" id="KW-1185">Reference proteome</keyword>
<dbReference type="PANTHER" id="PTHR43547">
    <property type="entry name" value="TWO-COMPONENT HISTIDINE KINASE"/>
    <property type="match status" value="1"/>
</dbReference>
<evidence type="ECO:0000313" key="3">
    <source>
        <dbReference type="Proteomes" id="UP000092164"/>
    </source>
</evidence>
<dbReference type="Proteomes" id="UP000092164">
    <property type="component" value="Unassembled WGS sequence"/>
</dbReference>
<sequence>MNFLISTITLLLFFSCDGQKQKTVELKEPKVYTSADIVTSSLIDKNGDLWFGTSTEGLYRFDGEKFTNFNEDDGLCTNQIWDIIEDDKGIIWFATNKGLCNYDGKKFTQISLPYIDTSSEWYKNIYPTINPNQANSIIQDKNGIFWIGTSGGGAYKYDGTTFQNILAEKGRKYEDNLHHNVIQSILKDKNGNIWFASMSNGGITKYDGETFQEYKTESGLSDNMVRYLYQDQEGNIWIGTNGNRNGGLDKFDGKNFRNFNESNGLCNNNVAVIFQSSDGKIWVGSDREALCYFENGSFKSLDKLSGISIRTIIEDKDGNMWFGGRKGNLWKYDGKKLTDLTQLKIEKKVAANRVDGSAPS</sequence>
<dbReference type="Pfam" id="PF07494">
    <property type="entry name" value="Reg_prop"/>
    <property type="match status" value="7"/>
</dbReference>
<comment type="caution">
    <text evidence="2">The sequence shown here is derived from an EMBL/GenBank/DDBJ whole genome shotgun (WGS) entry which is preliminary data.</text>
</comment>
<dbReference type="GO" id="GO:0000155">
    <property type="term" value="F:phosphorelay sensor kinase activity"/>
    <property type="evidence" value="ECO:0007669"/>
    <property type="project" value="TreeGrafter"/>
</dbReference>
<proteinExistence type="predicted"/>
<evidence type="ECO:0000256" key="1">
    <source>
        <dbReference type="ARBA" id="ARBA00022553"/>
    </source>
</evidence>
<evidence type="ECO:0008006" key="4">
    <source>
        <dbReference type="Google" id="ProtNLM"/>
    </source>
</evidence>
<accession>A0A1B7ZDE2</accession>
<dbReference type="Gene3D" id="2.130.10.10">
    <property type="entry name" value="YVTN repeat-like/Quinoprotein amine dehydrogenase"/>
    <property type="match status" value="5"/>
</dbReference>
<name>A0A1B7ZDE2_9FLAO</name>